<sequence>MEAGTTNYFAVAACADGGVEVGTPPLDETILPGITRNAVLVLLGAHGARANSPARTATNPARSLDATAQA</sequence>
<dbReference type="InterPro" id="IPR036038">
    <property type="entry name" value="Aminotransferase-like"/>
</dbReference>
<gene>
    <name evidence="2" type="ORF">B0H15DRAFT_7704</name>
</gene>
<keyword evidence="3" id="KW-1185">Reference proteome</keyword>
<dbReference type="InterPro" id="IPR043132">
    <property type="entry name" value="BCAT-like_C"/>
</dbReference>
<dbReference type="AlphaFoldDB" id="A0AAD6UMX3"/>
<dbReference type="Gene3D" id="3.20.10.10">
    <property type="entry name" value="D-amino Acid Aminotransferase, subunit A, domain 2"/>
    <property type="match status" value="1"/>
</dbReference>
<accession>A0AAD6UMX3</accession>
<evidence type="ECO:0000256" key="1">
    <source>
        <dbReference type="SAM" id="MobiDB-lite"/>
    </source>
</evidence>
<dbReference type="EMBL" id="JARJCN010000001">
    <property type="protein sequence ID" value="KAJ7104088.1"/>
    <property type="molecule type" value="Genomic_DNA"/>
</dbReference>
<reference evidence="2" key="1">
    <citation type="submission" date="2023-03" db="EMBL/GenBank/DDBJ databases">
        <title>Massive genome expansion in bonnet fungi (Mycena s.s.) driven by repeated elements and novel gene families across ecological guilds.</title>
        <authorList>
            <consortium name="Lawrence Berkeley National Laboratory"/>
            <person name="Harder C.B."/>
            <person name="Miyauchi S."/>
            <person name="Viragh M."/>
            <person name="Kuo A."/>
            <person name="Thoen E."/>
            <person name="Andreopoulos B."/>
            <person name="Lu D."/>
            <person name="Skrede I."/>
            <person name="Drula E."/>
            <person name="Henrissat B."/>
            <person name="Morin E."/>
            <person name="Kohler A."/>
            <person name="Barry K."/>
            <person name="LaButti K."/>
            <person name="Morin E."/>
            <person name="Salamov A."/>
            <person name="Lipzen A."/>
            <person name="Mereny Z."/>
            <person name="Hegedus B."/>
            <person name="Baldrian P."/>
            <person name="Stursova M."/>
            <person name="Weitz H."/>
            <person name="Taylor A."/>
            <person name="Grigoriev I.V."/>
            <person name="Nagy L.G."/>
            <person name="Martin F."/>
            <person name="Kauserud H."/>
        </authorList>
    </citation>
    <scope>NUCLEOTIDE SEQUENCE</scope>
    <source>
        <strain evidence="2">CBHHK173m</strain>
    </source>
</reference>
<name>A0AAD6UMX3_9AGAR</name>
<comment type="caution">
    <text evidence="2">The sequence shown here is derived from an EMBL/GenBank/DDBJ whole genome shotgun (WGS) entry which is preliminary data.</text>
</comment>
<dbReference type="Proteomes" id="UP001222325">
    <property type="component" value="Unassembled WGS sequence"/>
</dbReference>
<dbReference type="GO" id="GO:0003824">
    <property type="term" value="F:catalytic activity"/>
    <property type="evidence" value="ECO:0007669"/>
    <property type="project" value="InterPro"/>
</dbReference>
<organism evidence="2 3">
    <name type="scientific">Mycena belliarum</name>
    <dbReference type="NCBI Taxonomy" id="1033014"/>
    <lineage>
        <taxon>Eukaryota</taxon>
        <taxon>Fungi</taxon>
        <taxon>Dikarya</taxon>
        <taxon>Basidiomycota</taxon>
        <taxon>Agaricomycotina</taxon>
        <taxon>Agaricomycetes</taxon>
        <taxon>Agaricomycetidae</taxon>
        <taxon>Agaricales</taxon>
        <taxon>Marasmiineae</taxon>
        <taxon>Mycenaceae</taxon>
        <taxon>Mycena</taxon>
    </lineage>
</organism>
<protein>
    <submittedName>
        <fullName evidence="2">Uncharacterized protein</fullName>
    </submittedName>
</protein>
<feature type="compositionally biased region" description="Polar residues" evidence="1">
    <location>
        <begin position="53"/>
        <end position="70"/>
    </location>
</feature>
<evidence type="ECO:0000313" key="2">
    <source>
        <dbReference type="EMBL" id="KAJ7104088.1"/>
    </source>
</evidence>
<evidence type="ECO:0000313" key="3">
    <source>
        <dbReference type="Proteomes" id="UP001222325"/>
    </source>
</evidence>
<proteinExistence type="predicted"/>
<feature type="region of interest" description="Disordered" evidence="1">
    <location>
        <begin position="51"/>
        <end position="70"/>
    </location>
</feature>
<dbReference type="SUPFAM" id="SSF56752">
    <property type="entry name" value="D-aminoacid aminotransferase-like PLP-dependent enzymes"/>
    <property type="match status" value="1"/>
</dbReference>